<dbReference type="OrthoDB" id="5241882at2"/>
<evidence type="ECO:0000256" key="1">
    <source>
        <dbReference type="ARBA" id="ARBA00004651"/>
    </source>
</evidence>
<evidence type="ECO:0000256" key="2">
    <source>
        <dbReference type="ARBA" id="ARBA00022475"/>
    </source>
</evidence>
<keyword evidence="13" id="KW-1185">Reference proteome</keyword>
<feature type="transmembrane region" description="Helical" evidence="9">
    <location>
        <begin position="101"/>
        <end position="132"/>
    </location>
</feature>
<proteinExistence type="predicted"/>
<sequence length="652" mass="66771">MLLGMRTEPLGLGTRSPVEAPSPTTTRTVPLWWLGLAGCLALALALRIWGAASAGGWGNAYYAATALTMSQDWTAFLSGGLDAGHFISMDKPAVWLWPSALLIKLFGLNWATLFLPTAIAGVASVLVLALAVREAFGGSRAGRIAALLAGLGLAISPVNVAVDRANTPDAIMVLALLVAAWLTVRAVRRGRLVPLLGAAAMVGLAFDAKYLQAYLVLPALALVWLVCGPGRIGRRLLGAGGAAVTVLVTSAVWPLLVSLVPEGSRAWTAASPDGTILGRVGNVLGVHLDAPTAGNDMAGQIMAAFKTGEVFHSGPAGAGRLFSGALADQVSWWFPLAIVAAGATAVALRGRGRTDPAVAALLLWTGWAACCWAVFSFMGGVLHPYYTGMLVPALAALAAVGLVTAWGAWRRGEGLGTALLAAQIVAVTGWTVLVLRETGASYPGWLLAVVLLAGVLALVGIRIARGRAPVVTGVGLLAAVAVLAAPLTWSVRTADQQLSGLNPLANQEGRYLLAAVPPPLAEAFAVASQPPVDPRMVAFLRENHGTERWMVATLTAMSAAPLILAADGTPVLAMGGFDGSDPVPTAGSFRELVRSGQLRFVLAPPPGPGTAAFVSGPAVEAVQWAAQACRPVGAAPPPGLPVPVLLDCRGAA</sequence>
<dbReference type="Proteomes" id="UP000292003">
    <property type="component" value="Unassembled WGS sequence"/>
</dbReference>
<dbReference type="Pfam" id="PF13231">
    <property type="entry name" value="PMT_2"/>
    <property type="match status" value="1"/>
</dbReference>
<feature type="transmembrane region" description="Helical" evidence="9">
    <location>
        <begin position="468"/>
        <end position="489"/>
    </location>
</feature>
<dbReference type="InterPro" id="IPR038731">
    <property type="entry name" value="RgtA/B/C-like"/>
</dbReference>
<evidence type="ECO:0000313" key="12">
    <source>
        <dbReference type="EMBL" id="RZQ61123.1"/>
    </source>
</evidence>
<feature type="transmembrane region" description="Helical" evidence="9">
    <location>
        <begin position="360"/>
        <end position="379"/>
    </location>
</feature>
<dbReference type="AlphaFoldDB" id="A0A4Q7J4A4"/>
<protein>
    <submittedName>
        <fullName evidence="12">Glycosyltransferase family 39 protein</fullName>
    </submittedName>
</protein>
<evidence type="ECO:0000259" key="11">
    <source>
        <dbReference type="Pfam" id="PF24878"/>
    </source>
</evidence>
<comment type="subcellular location">
    <subcellularLocation>
        <location evidence="1">Cell membrane</location>
        <topology evidence="1">Multi-pass membrane protein</topology>
    </subcellularLocation>
</comment>
<evidence type="ECO:0000259" key="10">
    <source>
        <dbReference type="Pfam" id="PF13231"/>
    </source>
</evidence>
<keyword evidence="2" id="KW-1003">Cell membrane</keyword>
<feature type="transmembrane region" description="Helical" evidence="9">
    <location>
        <begin position="31"/>
        <end position="49"/>
    </location>
</feature>
<evidence type="ECO:0000256" key="5">
    <source>
        <dbReference type="ARBA" id="ARBA00022692"/>
    </source>
</evidence>
<evidence type="ECO:0000256" key="6">
    <source>
        <dbReference type="ARBA" id="ARBA00022989"/>
    </source>
</evidence>
<feature type="transmembrane region" description="Helical" evidence="9">
    <location>
        <begin position="385"/>
        <end position="408"/>
    </location>
</feature>
<feature type="transmembrane region" description="Helical" evidence="9">
    <location>
        <begin position="191"/>
        <end position="206"/>
    </location>
</feature>
<keyword evidence="5 9" id="KW-0812">Transmembrane</keyword>
<dbReference type="GO" id="GO:0005886">
    <property type="term" value="C:plasma membrane"/>
    <property type="evidence" value="ECO:0007669"/>
    <property type="project" value="UniProtKB-SubCell"/>
</dbReference>
<dbReference type="PANTHER" id="PTHR33908:SF3">
    <property type="entry name" value="UNDECAPRENYL PHOSPHATE-ALPHA-4-AMINO-4-DEOXY-L-ARABINOSE ARABINOSYL TRANSFERASE"/>
    <property type="match status" value="1"/>
</dbReference>
<keyword evidence="6 9" id="KW-1133">Transmembrane helix</keyword>
<dbReference type="InterPro" id="IPR050297">
    <property type="entry name" value="LipidA_mod_glycosyltrf_83"/>
</dbReference>
<feature type="region of interest" description="Disordered" evidence="8">
    <location>
        <begin position="1"/>
        <end position="24"/>
    </location>
</feature>
<evidence type="ECO:0000256" key="9">
    <source>
        <dbReference type="SAM" id="Phobius"/>
    </source>
</evidence>
<keyword evidence="4 12" id="KW-0808">Transferase</keyword>
<dbReference type="GO" id="GO:0009103">
    <property type="term" value="P:lipopolysaccharide biosynthetic process"/>
    <property type="evidence" value="ECO:0007669"/>
    <property type="project" value="UniProtKB-ARBA"/>
</dbReference>
<evidence type="ECO:0000256" key="8">
    <source>
        <dbReference type="SAM" id="MobiDB-lite"/>
    </source>
</evidence>
<feature type="transmembrane region" description="Helical" evidence="9">
    <location>
        <begin position="168"/>
        <end position="184"/>
    </location>
</feature>
<dbReference type="PANTHER" id="PTHR33908">
    <property type="entry name" value="MANNOSYLTRANSFERASE YKCB-RELATED"/>
    <property type="match status" value="1"/>
</dbReference>
<accession>A0A4Q7J4A4</accession>
<feature type="transmembrane region" description="Helical" evidence="9">
    <location>
        <begin position="415"/>
        <end position="436"/>
    </location>
</feature>
<keyword evidence="7 9" id="KW-0472">Membrane</keyword>
<evidence type="ECO:0000313" key="13">
    <source>
        <dbReference type="Proteomes" id="UP000292003"/>
    </source>
</evidence>
<dbReference type="GO" id="GO:0016763">
    <property type="term" value="F:pentosyltransferase activity"/>
    <property type="evidence" value="ECO:0007669"/>
    <property type="project" value="TreeGrafter"/>
</dbReference>
<dbReference type="EMBL" id="SFCC01000013">
    <property type="protein sequence ID" value="RZQ61123.1"/>
    <property type="molecule type" value="Genomic_DNA"/>
</dbReference>
<name>A0A4Q7J4A4_9PSEU</name>
<feature type="transmembrane region" description="Helical" evidence="9">
    <location>
        <begin position="236"/>
        <end position="256"/>
    </location>
</feature>
<feature type="transmembrane region" description="Helical" evidence="9">
    <location>
        <begin position="212"/>
        <end position="229"/>
    </location>
</feature>
<comment type="caution">
    <text evidence="12">The sequence shown here is derived from an EMBL/GenBank/DDBJ whole genome shotgun (WGS) entry which is preliminary data.</text>
</comment>
<feature type="domain" description="Putative mannosyltransferase YkcA/B-like C-terminal" evidence="11">
    <location>
        <begin position="536"/>
        <end position="610"/>
    </location>
</feature>
<reference evidence="12 13" key="1">
    <citation type="submission" date="2019-02" db="EMBL/GenBank/DDBJ databases">
        <title>Draft genome sequence of Amycolatopsis sp. 8-3EHSu isolated from roots of Suaeda maritima.</title>
        <authorList>
            <person name="Duangmal K."/>
            <person name="Chantavorakit T."/>
        </authorList>
    </citation>
    <scope>NUCLEOTIDE SEQUENCE [LARGE SCALE GENOMIC DNA]</scope>
    <source>
        <strain evidence="12 13">8-3EHSu</strain>
    </source>
</reference>
<dbReference type="GO" id="GO:0010041">
    <property type="term" value="P:response to iron(III) ion"/>
    <property type="evidence" value="ECO:0007669"/>
    <property type="project" value="TreeGrafter"/>
</dbReference>
<feature type="transmembrane region" description="Helical" evidence="9">
    <location>
        <begin position="144"/>
        <end position="162"/>
    </location>
</feature>
<feature type="transmembrane region" description="Helical" evidence="9">
    <location>
        <begin position="442"/>
        <end position="461"/>
    </location>
</feature>
<dbReference type="Pfam" id="PF24878">
    <property type="entry name" value="YkcB_C"/>
    <property type="match status" value="1"/>
</dbReference>
<feature type="domain" description="Glycosyltransferase RgtA/B/C/D-like" evidence="10">
    <location>
        <begin position="90"/>
        <end position="253"/>
    </location>
</feature>
<feature type="transmembrane region" description="Helical" evidence="9">
    <location>
        <begin position="330"/>
        <end position="348"/>
    </location>
</feature>
<evidence type="ECO:0000256" key="4">
    <source>
        <dbReference type="ARBA" id="ARBA00022679"/>
    </source>
</evidence>
<organism evidence="12 13">
    <name type="scientific">Amycolatopsis suaedae</name>
    <dbReference type="NCBI Taxonomy" id="2510978"/>
    <lineage>
        <taxon>Bacteria</taxon>
        <taxon>Bacillati</taxon>
        <taxon>Actinomycetota</taxon>
        <taxon>Actinomycetes</taxon>
        <taxon>Pseudonocardiales</taxon>
        <taxon>Pseudonocardiaceae</taxon>
        <taxon>Amycolatopsis</taxon>
    </lineage>
</organism>
<dbReference type="InterPro" id="IPR056785">
    <property type="entry name" value="YkcA/B-like_C"/>
</dbReference>
<gene>
    <name evidence="12" type="ORF">EWH70_24870</name>
</gene>
<keyword evidence="3" id="KW-0328">Glycosyltransferase</keyword>
<evidence type="ECO:0000256" key="3">
    <source>
        <dbReference type="ARBA" id="ARBA00022676"/>
    </source>
</evidence>
<evidence type="ECO:0000256" key="7">
    <source>
        <dbReference type="ARBA" id="ARBA00023136"/>
    </source>
</evidence>